<dbReference type="InterPro" id="IPR024300">
    <property type="entry name" value="SipL_SPOCS_dom"/>
</dbReference>
<evidence type="ECO:0000259" key="2">
    <source>
        <dbReference type="Pfam" id="PF12673"/>
    </source>
</evidence>
<evidence type="ECO:0000313" key="4">
    <source>
        <dbReference type="Proteomes" id="UP000010802"/>
    </source>
</evidence>
<dbReference type="RefSeq" id="WP_013779031.1">
    <property type="nucleotide sequence ID" value="NC_015519.1"/>
</dbReference>
<dbReference type="PATRIC" id="fig|1209989.3.peg.2455"/>
<dbReference type="OrthoDB" id="9779340at2"/>
<sequence>MRQAYQLEWASKDLGQESRVALGNVAGSGKMNIIAGTTASSGQQSNLYVFQYRNENYHQLAQVSLGNNDTHWIGCHDIDKDGLDEIIVGTTCGIYIYKMLKGQLIKIAESTQIREAVVSIAVADIDKDGKYEIIAVVKGKPQILIFRYDERLVLVKSEIFKHQVCCVAAADTDGDGCPEVIVKTHGPQGCMLYVLSFRSGQRCERWSSHIPDAGKAFLAVGDFDLDGKHEIVLDCTGSKARVLHHVGGAYKTFWDSPAHDQSIKDVAIYDIDGDGQKELVVICLSNVYIYSWKSGKIILEWTQTVPNGAFCVAAGELNQQGYGEIVVGTIYGYIYVFEARRDRHHGKLWMGKVQAIIQDTVTIPDGKPDAERGVEAKAKFCIDEVRVLCDKIIVDGEVIAKILYVAALPSQPVHFFEARIPFLEFIHLCGASPGMQALVYFNVEHINVCAVSPRMVKVTILFEMLVKLVPFCYDP</sequence>
<dbReference type="HOGENOM" id="CLU_574819_0_0_9"/>
<dbReference type="Pfam" id="PF13517">
    <property type="entry name" value="FG-GAP_3"/>
    <property type="match status" value="1"/>
</dbReference>
<name>F4LQV6_TEPAE</name>
<dbReference type="SUPFAM" id="SSF69318">
    <property type="entry name" value="Integrin alpha N-terminal domain"/>
    <property type="match status" value="2"/>
</dbReference>
<dbReference type="KEGG" id="tae:TepiRe1_2136"/>
<evidence type="ECO:0000313" key="3">
    <source>
        <dbReference type="EMBL" id="CCP26957.1"/>
    </source>
</evidence>
<dbReference type="Gene3D" id="2.130.10.130">
    <property type="entry name" value="Integrin alpha, N-terminal"/>
    <property type="match status" value="1"/>
</dbReference>
<dbReference type="InterPro" id="IPR028994">
    <property type="entry name" value="Integrin_alpha_N"/>
</dbReference>
<accession>F4LQV6</accession>
<gene>
    <name evidence="3" type="ordered locus">TEPIRE1_2136</name>
</gene>
<dbReference type="PANTHER" id="PTHR46580:SF2">
    <property type="entry name" value="MAM DOMAIN-CONTAINING PROTEIN"/>
    <property type="match status" value="1"/>
</dbReference>
<dbReference type="STRING" id="1209989.TepRe1_1981"/>
<accession>L0S554</accession>
<dbReference type="eggNOG" id="COG1388">
    <property type="taxonomic scope" value="Bacteria"/>
</dbReference>
<keyword evidence="1" id="KW-0732">Signal</keyword>
<proteinExistence type="predicted"/>
<keyword evidence="4" id="KW-1185">Reference proteome</keyword>
<feature type="domain" description="SipL SPOCS" evidence="2">
    <location>
        <begin position="369"/>
        <end position="449"/>
    </location>
</feature>
<dbReference type="PANTHER" id="PTHR46580">
    <property type="entry name" value="SENSOR KINASE-RELATED"/>
    <property type="match status" value="1"/>
</dbReference>
<dbReference type="AlphaFoldDB" id="F4LQV6"/>
<dbReference type="KEGG" id="tep:TepRe1_1981"/>
<reference evidence="4" key="1">
    <citation type="journal article" date="2013" name="Genome Announc.">
        <title>First genome sequence of a syntrophic acetate-oxidizing bacterium, Tepidanaerobacter acetatoxydans strain Re1.</title>
        <authorList>
            <person name="Manzoor S."/>
            <person name="Bongcam-Rudloff E."/>
            <person name="Schnurer A."/>
            <person name="Muller B."/>
        </authorList>
    </citation>
    <scope>NUCLEOTIDE SEQUENCE [LARGE SCALE GENOMIC DNA]</scope>
    <source>
        <strain evidence="4">Re1</strain>
    </source>
</reference>
<evidence type="ECO:0000256" key="1">
    <source>
        <dbReference type="ARBA" id="ARBA00022729"/>
    </source>
</evidence>
<dbReference type="EMBL" id="HF563609">
    <property type="protein sequence ID" value="CCP26957.1"/>
    <property type="molecule type" value="Genomic_DNA"/>
</dbReference>
<dbReference type="Proteomes" id="UP000010802">
    <property type="component" value="Chromosome"/>
</dbReference>
<dbReference type="Pfam" id="PF12673">
    <property type="entry name" value="SipL"/>
    <property type="match status" value="1"/>
</dbReference>
<protein>
    <recommendedName>
        <fullName evidence="2">SipL SPOCS domain-containing protein</fullName>
    </recommendedName>
</protein>
<dbReference type="InterPro" id="IPR013517">
    <property type="entry name" value="FG-GAP"/>
</dbReference>
<organism evidence="3 4">
    <name type="scientific">Tepidanaerobacter acetatoxydans (strain DSM 21804 / JCM 16047 / Re1)</name>
    <dbReference type="NCBI Taxonomy" id="1209989"/>
    <lineage>
        <taxon>Bacteria</taxon>
        <taxon>Bacillati</taxon>
        <taxon>Bacillota</taxon>
        <taxon>Clostridia</taxon>
        <taxon>Thermosediminibacterales</taxon>
        <taxon>Tepidanaerobacteraceae</taxon>
        <taxon>Tepidanaerobacter</taxon>
    </lineage>
</organism>